<dbReference type="PROSITE" id="PS51257">
    <property type="entry name" value="PROKAR_LIPOPROTEIN"/>
    <property type="match status" value="1"/>
</dbReference>
<protein>
    <recommendedName>
        <fullName evidence="5">DUF3300 domain-containing protein</fullName>
    </recommendedName>
</protein>
<feature type="signal peptide" evidence="2">
    <location>
        <begin position="1"/>
        <end position="22"/>
    </location>
</feature>
<proteinExistence type="predicted"/>
<evidence type="ECO:0000313" key="4">
    <source>
        <dbReference type="Proteomes" id="UP000807850"/>
    </source>
</evidence>
<evidence type="ECO:0000256" key="1">
    <source>
        <dbReference type="SAM" id="MobiDB-lite"/>
    </source>
</evidence>
<dbReference type="InterPro" id="IPR046535">
    <property type="entry name" value="DUF6600"/>
</dbReference>
<dbReference type="Pfam" id="PF20245">
    <property type="entry name" value="DUF6600"/>
    <property type="match status" value="1"/>
</dbReference>
<gene>
    <name evidence="3" type="ORF">HY076_04735</name>
</gene>
<name>A0A9D6QIM4_UNCEI</name>
<sequence length="274" mass="29923">MRRLALSALALAAAATLGCASAGFTPQTPTMPAARQALRPEYRIFYDALTDYGDWVLIEPYGFVFHPKVDYASWRPYSYGFWAPSDTWGWVWISGEPFGWATYHYGSWLFDRFQGWVWMPGVDWGLTATDLSAHVVPPAEAAPIAASARPVENIVERDGVRFPFGPPFERVERAIGRPLTRVSIQELIAAGGAAASGQTRAGRGDHPAAPPPADAAAARIETMRRAGEDAARRVREAIANKAAAPARVPVVRPPWIRRVEDETRGPGAAPDTTR</sequence>
<feature type="region of interest" description="Disordered" evidence="1">
    <location>
        <begin position="194"/>
        <end position="213"/>
    </location>
</feature>
<accession>A0A9D6QIM4</accession>
<dbReference type="AlphaFoldDB" id="A0A9D6QIM4"/>
<feature type="chain" id="PRO_5038461159" description="DUF3300 domain-containing protein" evidence="2">
    <location>
        <begin position="23"/>
        <end position="274"/>
    </location>
</feature>
<evidence type="ECO:0000256" key="2">
    <source>
        <dbReference type="SAM" id="SignalP"/>
    </source>
</evidence>
<dbReference type="Proteomes" id="UP000807850">
    <property type="component" value="Unassembled WGS sequence"/>
</dbReference>
<dbReference type="EMBL" id="JACQAY010000146">
    <property type="protein sequence ID" value="MBI3539557.1"/>
    <property type="molecule type" value="Genomic_DNA"/>
</dbReference>
<comment type="caution">
    <text evidence="3">The sequence shown here is derived from an EMBL/GenBank/DDBJ whole genome shotgun (WGS) entry which is preliminary data.</text>
</comment>
<evidence type="ECO:0008006" key="5">
    <source>
        <dbReference type="Google" id="ProtNLM"/>
    </source>
</evidence>
<organism evidence="3 4">
    <name type="scientific">Eiseniibacteriota bacterium</name>
    <dbReference type="NCBI Taxonomy" id="2212470"/>
    <lineage>
        <taxon>Bacteria</taxon>
        <taxon>Candidatus Eiseniibacteriota</taxon>
    </lineage>
</organism>
<reference evidence="3" key="1">
    <citation type="submission" date="2020-07" db="EMBL/GenBank/DDBJ databases">
        <title>Huge and variable diversity of episymbiotic CPR bacteria and DPANN archaea in groundwater ecosystems.</title>
        <authorList>
            <person name="He C.Y."/>
            <person name="Keren R."/>
            <person name="Whittaker M."/>
            <person name="Farag I.F."/>
            <person name="Doudna J."/>
            <person name="Cate J.H.D."/>
            <person name="Banfield J.F."/>
        </authorList>
    </citation>
    <scope>NUCLEOTIDE SEQUENCE</scope>
    <source>
        <strain evidence="3">NC_groundwater_928_Pr1_S-0.2um_72_17</strain>
    </source>
</reference>
<keyword evidence="2" id="KW-0732">Signal</keyword>
<evidence type="ECO:0000313" key="3">
    <source>
        <dbReference type="EMBL" id="MBI3539557.1"/>
    </source>
</evidence>